<dbReference type="InterPro" id="IPR007696">
    <property type="entry name" value="DNA_mismatch_repair_MutS_core"/>
</dbReference>
<dbReference type="OrthoDB" id="9973853at2"/>
<keyword evidence="3" id="KW-1185">Reference proteome</keyword>
<evidence type="ECO:0000313" key="3">
    <source>
        <dbReference type="Proteomes" id="UP000321291"/>
    </source>
</evidence>
<evidence type="ECO:0000259" key="1">
    <source>
        <dbReference type="Pfam" id="PF05192"/>
    </source>
</evidence>
<dbReference type="InterPro" id="IPR036187">
    <property type="entry name" value="DNA_mismatch_repair_MutS_sf"/>
</dbReference>
<dbReference type="EMBL" id="CP042434">
    <property type="protein sequence ID" value="QEC74004.1"/>
    <property type="molecule type" value="Genomic_DNA"/>
</dbReference>
<dbReference type="AlphaFoldDB" id="A0A5B8VQS3"/>
<dbReference type="Pfam" id="PF05192">
    <property type="entry name" value="MutS_III"/>
    <property type="match status" value="1"/>
</dbReference>
<feature type="domain" description="DNA mismatch repair protein MutS core" evidence="1">
    <location>
        <begin position="8"/>
        <end position="68"/>
    </location>
</feature>
<dbReference type="Gene3D" id="1.10.1420.10">
    <property type="match status" value="1"/>
</dbReference>
<organism evidence="2 3">
    <name type="scientific">Arachidicoccus ginsenosidivorans</name>
    <dbReference type="NCBI Taxonomy" id="496057"/>
    <lineage>
        <taxon>Bacteria</taxon>
        <taxon>Pseudomonadati</taxon>
        <taxon>Bacteroidota</taxon>
        <taxon>Chitinophagia</taxon>
        <taxon>Chitinophagales</taxon>
        <taxon>Chitinophagaceae</taxon>
        <taxon>Arachidicoccus</taxon>
    </lineage>
</organism>
<reference evidence="2 3" key="1">
    <citation type="journal article" date="2017" name="Int. J. Syst. Evol. Microbiol.">
        <title>Arachidicoccus ginsenosidivorans sp. nov., with ginsenoside-converting activity isolated from ginseng cultivating soil.</title>
        <authorList>
            <person name="Siddiqi M.Z."/>
            <person name="Aslam Z."/>
            <person name="Im W.T."/>
        </authorList>
    </citation>
    <scope>NUCLEOTIDE SEQUENCE [LARGE SCALE GENOMIC DNA]</scope>
    <source>
        <strain evidence="2 3">Gsoil 809</strain>
    </source>
</reference>
<protein>
    <recommendedName>
        <fullName evidence="1">DNA mismatch repair protein MutS core domain-containing protein</fullName>
    </recommendedName>
</protein>
<accession>A0A5B8VQS3</accession>
<sequence length="100" mass="11043">MAFNIDKQTAQELNLLGKFKSGSIFGLFNKVKTGGGEQLLSKMFQRPLEDMTAINERSALIQSFETSQLSFPFDVQQVALMQDYLDTGVGKNSLVTMGNS</sequence>
<proteinExistence type="predicted"/>
<gene>
    <name evidence="2" type="ORF">FSB73_22370</name>
</gene>
<dbReference type="SUPFAM" id="SSF48334">
    <property type="entry name" value="DNA repair protein MutS, domain III"/>
    <property type="match status" value="1"/>
</dbReference>
<dbReference type="GO" id="GO:0005524">
    <property type="term" value="F:ATP binding"/>
    <property type="evidence" value="ECO:0007669"/>
    <property type="project" value="InterPro"/>
</dbReference>
<dbReference type="Proteomes" id="UP000321291">
    <property type="component" value="Chromosome"/>
</dbReference>
<evidence type="ECO:0000313" key="2">
    <source>
        <dbReference type="EMBL" id="QEC74004.1"/>
    </source>
</evidence>
<dbReference type="RefSeq" id="WP_146787511.1">
    <property type="nucleotide sequence ID" value="NZ_CP042434.1"/>
</dbReference>
<name>A0A5B8VQS3_9BACT</name>
<dbReference type="KEGG" id="agi:FSB73_22370"/>
<dbReference type="GO" id="GO:0030983">
    <property type="term" value="F:mismatched DNA binding"/>
    <property type="evidence" value="ECO:0007669"/>
    <property type="project" value="InterPro"/>
</dbReference>
<dbReference type="GO" id="GO:0006298">
    <property type="term" value="P:mismatch repair"/>
    <property type="evidence" value="ECO:0007669"/>
    <property type="project" value="InterPro"/>
</dbReference>